<proteinExistence type="predicted"/>
<dbReference type="AlphaFoldDB" id="A0A2H0LUY2"/>
<organism evidence="1 2">
    <name type="scientific">Candidatus Ghiorseimicrobium undicola</name>
    <dbReference type="NCBI Taxonomy" id="1974746"/>
    <lineage>
        <taxon>Bacteria</taxon>
        <taxon>Pseudomonadati</taxon>
        <taxon>Candidatus Omnitrophota</taxon>
        <taxon>Candidatus Ghiorseimicrobium</taxon>
    </lineage>
</organism>
<feature type="non-terminal residue" evidence="1">
    <location>
        <position position="1"/>
    </location>
</feature>
<dbReference type="EMBL" id="PCWA01000113">
    <property type="protein sequence ID" value="PIQ88230.1"/>
    <property type="molecule type" value="Genomic_DNA"/>
</dbReference>
<accession>A0A2H0LUY2</accession>
<gene>
    <name evidence="1" type="ORF">COV72_09300</name>
</gene>
<dbReference type="Proteomes" id="UP000229641">
    <property type="component" value="Unassembled WGS sequence"/>
</dbReference>
<reference evidence="1 2" key="1">
    <citation type="submission" date="2017-09" db="EMBL/GenBank/DDBJ databases">
        <title>Depth-based differentiation of microbial function through sediment-hosted aquifers and enrichment of novel symbionts in the deep terrestrial subsurface.</title>
        <authorList>
            <person name="Probst A.J."/>
            <person name="Ladd B."/>
            <person name="Jarett J.K."/>
            <person name="Geller-Mcgrath D.E."/>
            <person name="Sieber C.M."/>
            <person name="Emerson J.B."/>
            <person name="Anantharaman K."/>
            <person name="Thomas B.C."/>
            <person name="Malmstrom R."/>
            <person name="Stieglmeier M."/>
            <person name="Klingl A."/>
            <person name="Woyke T."/>
            <person name="Ryan C.M."/>
            <person name="Banfield J.F."/>
        </authorList>
    </citation>
    <scope>NUCLEOTIDE SEQUENCE [LARGE SCALE GENOMIC DNA]</scope>
    <source>
        <strain evidence="1">CG11_big_fil_rev_8_21_14_0_20_42_13</strain>
    </source>
</reference>
<evidence type="ECO:0000313" key="2">
    <source>
        <dbReference type="Proteomes" id="UP000229641"/>
    </source>
</evidence>
<name>A0A2H0LUY2_9BACT</name>
<protein>
    <submittedName>
        <fullName evidence="1">Uncharacterized protein</fullName>
    </submittedName>
</protein>
<evidence type="ECO:0000313" key="1">
    <source>
        <dbReference type="EMBL" id="PIQ88230.1"/>
    </source>
</evidence>
<sequence length="191" mass="20199">SLAVAGTVGIGTNAPVRKLHVNSILADDIARFEGHSDSPGFLDITNVDAGGIRLSTDATGPFRIRTENIIGGDQFIVDTNANVAIGPNLPTSAPSPGNNQAKENLDVNDVWLRAANGGTGAWASSTVLTLDYSDCTIIEVGFPSGPHATYCPEGYITVGGETDGNDYIPENQICCRLRGITTVNWNARRWQ</sequence>
<comment type="caution">
    <text evidence="1">The sequence shown here is derived from an EMBL/GenBank/DDBJ whole genome shotgun (WGS) entry which is preliminary data.</text>
</comment>